<reference evidence="2" key="1">
    <citation type="submission" date="2020-11" db="EMBL/GenBank/DDBJ databases">
        <authorList>
            <person name="Whitehead M."/>
        </authorList>
    </citation>
    <scope>NUCLEOTIDE SEQUENCE</scope>
    <source>
        <strain evidence="2">EGII</strain>
    </source>
</reference>
<keyword evidence="3" id="KW-1185">Reference proteome</keyword>
<gene>
    <name evidence="2" type="ORF">CCAP1982_LOCUS734</name>
</gene>
<feature type="non-terminal residue" evidence="2">
    <location>
        <position position="1"/>
    </location>
</feature>
<dbReference type="EMBL" id="CAJHJT010000001">
    <property type="protein sequence ID" value="CAD6991835.1"/>
    <property type="molecule type" value="Genomic_DNA"/>
</dbReference>
<feature type="region of interest" description="Disordered" evidence="1">
    <location>
        <begin position="78"/>
        <end position="99"/>
    </location>
</feature>
<comment type="caution">
    <text evidence="2">The sequence shown here is derived from an EMBL/GenBank/DDBJ whole genome shotgun (WGS) entry which is preliminary data.</text>
</comment>
<evidence type="ECO:0000256" key="1">
    <source>
        <dbReference type="SAM" id="MobiDB-lite"/>
    </source>
</evidence>
<dbReference type="AlphaFoldDB" id="A0A811U3J8"/>
<proteinExistence type="predicted"/>
<evidence type="ECO:0000313" key="2">
    <source>
        <dbReference type="EMBL" id="CAD6991835.1"/>
    </source>
</evidence>
<name>A0A811U3J8_CERCA</name>
<dbReference type="Proteomes" id="UP000606786">
    <property type="component" value="Unassembled WGS sequence"/>
</dbReference>
<organism evidence="2 3">
    <name type="scientific">Ceratitis capitata</name>
    <name type="common">Mediterranean fruit fly</name>
    <name type="synonym">Tephritis capitata</name>
    <dbReference type="NCBI Taxonomy" id="7213"/>
    <lineage>
        <taxon>Eukaryota</taxon>
        <taxon>Metazoa</taxon>
        <taxon>Ecdysozoa</taxon>
        <taxon>Arthropoda</taxon>
        <taxon>Hexapoda</taxon>
        <taxon>Insecta</taxon>
        <taxon>Pterygota</taxon>
        <taxon>Neoptera</taxon>
        <taxon>Endopterygota</taxon>
        <taxon>Diptera</taxon>
        <taxon>Brachycera</taxon>
        <taxon>Muscomorpha</taxon>
        <taxon>Tephritoidea</taxon>
        <taxon>Tephritidae</taxon>
        <taxon>Ceratitis</taxon>
        <taxon>Ceratitis</taxon>
    </lineage>
</organism>
<sequence length="99" mass="10545">MFYKVCASTAAVSVATAAAERSCYCQPAAATVMLIMATAPVASIVAAKMLIAARPPLDTADDECFSALPLRRHSTCPFAQAQSTRTTDQRKTNNEATFR</sequence>
<accession>A0A811U3J8</accession>
<feature type="compositionally biased region" description="Basic and acidic residues" evidence="1">
    <location>
        <begin position="87"/>
        <end position="99"/>
    </location>
</feature>
<evidence type="ECO:0000313" key="3">
    <source>
        <dbReference type="Proteomes" id="UP000606786"/>
    </source>
</evidence>
<protein>
    <submittedName>
        <fullName evidence="2">(Mediterranean fruit fly) hypothetical protein</fullName>
    </submittedName>
</protein>